<keyword evidence="2" id="KW-1185">Reference proteome</keyword>
<protein>
    <submittedName>
        <fullName evidence="1">Uncharacterized protein</fullName>
    </submittedName>
</protein>
<dbReference type="PANTHER" id="PTHR31549">
    <property type="entry name" value="PROTEIN, PUTATIVE (DUF247)-RELATED-RELATED"/>
    <property type="match status" value="1"/>
</dbReference>
<evidence type="ECO:0000313" key="2">
    <source>
        <dbReference type="Proteomes" id="UP000823388"/>
    </source>
</evidence>
<comment type="caution">
    <text evidence="1">The sequence shown here is derived from an EMBL/GenBank/DDBJ whole genome shotgun (WGS) entry which is preliminary data.</text>
</comment>
<dbReference type="PANTHER" id="PTHR31549:SF32">
    <property type="match status" value="1"/>
</dbReference>
<name>A0A8T0PUU8_PANVG</name>
<gene>
    <name evidence="1" type="ORF">PVAP13_7NG045800</name>
</gene>
<dbReference type="AlphaFoldDB" id="A0A8T0PUU8"/>
<proteinExistence type="predicted"/>
<organism evidence="1 2">
    <name type="scientific">Panicum virgatum</name>
    <name type="common">Blackwell switchgrass</name>
    <dbReference type="NCBI Taxonomy" id="38727"/>
    <lineage>
        <taxon>Eukaryota</taxon>
        <taxon>Viridiplantae</taxon>
        <taxon>Streptophyta</taxon>
        <taxon>Embryophyta</taxon>
        <taxon>Tracheophyta</taxon>
        <taxon>Spermatophyta</taxon>
        <taxon>Magnoliopsida</taxon>
        <taxon>Liliopsida</taxon>
        <taxon>Poales</taxon>
        <taxon>Poaceae</taxon>
        <taxon>PACMAD clade</taxon>
        <taxon>Panicoideae</taxon>
        <taxon>Panicodae</taxon>
        <taxon>Paniceae</taxon>
        <taxon>Panicinae</taxon>
        <taxon>Panicum</taxon>
        <taxon>Panicum sect. Hiantes</taxon>
    </lineage>
</organism>
<accession>A0A8T0PUU8</accession>
<dbReference type="Pfam" id="PF03140">
    <property type="entry name" value="DUF247"/>
    <property type="match status" value="1"/>
</dbReference>
<dbReference type="EMBL" id="CM029050">
    <property type="protein sequence ID" value="KAG2564855.1"/>
    <property type="molecule type" value="Genomic_DNA"/>
</dbReference>
<dbReference type="OrthoDB" id="688707at2759"/>
<dbReference type="Proteomes" id="UP000823388">
    <property type="component" value="Chromosome 7N"/>
</dbReference>
<reference evidence="1" key="1">
    <citation type="submission" date="2020-05" db="EMBL/GenBank/DDBJ databases">
        <title>WGS assembly of Panicum virgatum.</title>
        <authorList>
            <person name="Lovell J.T."/>
            <person name="Jenkins J."/>
            <person name="Shu S."/>
            <person name="Juenger T.E."/>
            <person name="Schmutz J."/>
        </authorList>
    </citation>
    <scope>NUCLEOTIDE SEQUENCE</scope>
    <source>
        <strain evidence="1">AP13</strain>
    </source>
</reference>
<evidence type="ECO:0000313" key="1">
    <source>
        <dbReference type="EMBL" id="KAG2564855.1"/>
    </source>
</evidence>
<sequence>MEPAAAAWVPACNCAGEPAPWQLVEYYAASAAATHQHCYPMENNDEAAQESFEVVLHSMDPDCVCRDVQADFRDDIDSVKDKIHRYPESIRDLGDWYTAPRTVAIGPYHHNSRQQLKKAEQVKHVASCQCVTESGRSLQELYDAVVSAAADARRFYDKDAVAGISDEDFRHMMFFDACFLVQYMVCTSTSTTTVPSPTTEEAKADQWLAEFFYANSSGIDHDVWLLENQLPWKVVESVMNFRPVNLEKFVGKWIDSLHDRKDLKGKSFALDDSYDTPHLLGLLRHHIVGSRTKTSWKPKDKDQFKSLSISVSAIELAKIGITLTVNETGKLIDMGLDDRSFSAELSLAPLSLNYARASRLVNMAALEICCLTPTTLTYNIEESAVCSYLLLLSMLAQKEDDVHELRRHGVLEGGAGLTNKQVLDFFTCLQSLPDGLCSTLTLLQIEDYRLKRKMLAKGHAFWYKHKNTIYKILSAIAFLGTLIGLLQKFKSL</sequence>
<dbReference type="InterPro" id="IPR004158">
    <property type="entry name" value="DUF247_pln"/>
</dbReference>